<dbReference type="EMBL" id="JAHWGI010000017">
    <property type="protein sequence ID" value="KAK3907756.1"/>
    <property type="molecule type" value="Genomic_DNA"/>
</dbReference>
<dbReference type="Proteomes" id="UP001219518">
    <property type="component" value="Unassembled WGS sequence"/>
</dbReference>
<dbReference type="AlphaFoldDB" id="A0AAE1GS28"/>
<dbReference type="PANTHER" id="PTHR48411">
    <property type="entry name" value="OS01G0948300 PROTEIN"/>
    <property type="match status" value="1"/>
</dbReference>
<feature type="domain" description="CRAL-TRIO" evidence="1">
    <location>
        <begin position="89"/>
        <end position="236"/>
    </location>
</feature>
<comment type="caution">
    <text evidence="2">The sequence shown here is derived from an EMBL/GenBank/DDBJ whole genome shotgun (WGS) entry which is preliminary data.</text>
</comment>
<accession>A0AAE1GS28</accession>
<dbReference type="InterPro" id="IPR036865">
    <property type="entry name" value="CRAL-TRIO_dom_sf"/>
</dbReference>
<gene>
    <name evidence="2" type="ORF">KUF71_018392</name>
</gene>
<evidence type="ECO:0000259" key="1">
    <source>
        <dbReference type="PROSITE" id="PS50191"/>
    </source>
</evidence>
<evidence type="ECO:0000313" key="3">
    <source>
        <dbReference type="Proteomes" id="UP001219518"/>
    </source>
</evidence>
<proteinExistence type="predicted"/>
<protein>
    <submittedName>
        <fullName evidence="2">Protein GDAP2-like protein</fullName>
    </submittedName>
</protein>
<keyword evidence="3" id="KW-1185">Reference proteome</keyword>
<organism evidence="2 3">
    <name type="scientific">Frankliniella fusca</name>
    <dbReference type="NCBI Taxonomy" id="407009"/>
    <lineage>
        <taxon>Eukaryota</taxon>
        <taxon>Metazoa</taxon>
        <taxon>Ecdysozoa</taxon>
        <taxon>Arthropoda</taxon>
        <taxon>Hexapoda</taxon>
        <taxon>Insecta</taxon>
        <taxon>Pterygota</taxon>
        <taxon>Neoptera</taxon>
        <taxon>Paraneoptera</taxon>
        <taxon>Thysanoptera</taxon>
        <taxon>Terebrantia</taxon>
        <taxon>Thripoidea</taxon>
        <taxon>Thripidae</taxon>
        <taxon>Frankliniella</taxon>
    </lineage>
</organism>
<sequence>MMEPVATMDRCVGCGGSVHSGSCSDVYVDVRGGGETVSVSEHIGEHAFSQMQGDLDQQRLLGERPTADIELVRQIQSKERYERLLRRARTEDLSEVSGIGCLYQSGVDRFGRPVIVFVGKWFRFKEIDLDKALLYLIYLLDPLVKSDYVIAYFHTLTSTANYPSFQWLKEVYNILPYKYKKNLKACYVVHPTFWTKMMTWWFTTFMAPAIKHKVHSLPGVEYLYEIISRDDLEIPAFITEHDMTGRLFRHEDPEDYILNRRDPFRNEDEDDNDDQPESLYLNFRLLVHYLLALAKLKMQSTFINIKSNLKIKFRKFNLDAGCYK</sequence>
<dbReference type="PROSITE" id="PS50191">
    <property type="entry name" value="CRAL_TRIO"/>
    <property type="match status" value="1"/>
</dbReference>
<evidence type="ECO:0000313" key="2">
    <source>
        <dbReference type="EMBL" id="KAK3907756.1"/>
    </source>
</evidence>
<dbReference type="Pfam" id="PF13716">
    <property type="entry name" value="CRAL_TRIO_2"/>
    <property type="match status" value="1"/>
</dbReference>
<reference evidence="2" key="1">
    <citation type="submission" date="2021-07" db="EMBL/GenBank/DDBJ databases">
        <authorList>
            <person name="Catto M.A."/>
            <person name="Jacobson A."/>
            <person name="Kennedy G."/>
            <person name="Labadie P."/>
            <person name="Hunt B.G."/>
            <person name="Srinivasan R."/>
        </authorList>
    </citation>
    <scope>NUCLEOTIDE SEQUENCE</scope>
    <source>
        <strain evidence="2">PL_HMW_Pooled</strain>
        <tissue evidence="2">Head</tissue>
    </source>
</reference>
<dbReference type="SUPFAM" id="SSF52087">
    <property type="entry name" value="CRAL/TRIO domain"/>
    <property type="match status" value="1"/>
</dbReference>
<dbReference type="SMART" id="SM00516">
    <property type="entry name" value="SEC14"/>
    <property type="match status" value="1"/>
</dbReference>
<reference evidence="2" key="2">
    <citation type="journal article" date="2023" name="BMC Genomics">
        <title>Pest status, molecular evolution, and epigenetic factors derived from the genome assembly of Frankliniella fusca, a thysanopteran phytovirus vector.</title>
        <authorList>
            <person name="Catto M.A."/>
            <person name="Labadie P.E."/>
            <person name="Jacobson A.L."/>
            <person name="Kennedy G.G."/>
            <person name="Srinivasan R."/>
            <person name="Hunt B.G."/>
        </authorList>
    </citation>
    <scope>NUCLEOTIDE SEQUENCE</scope>
    <source>
        <strain evidence="2">PL_HMW_Pooled</strain>
    </source>
</reference>
<name>A0AAE1GS28_9NEOP</name>
<dbReference type="PANTHER" id="PTHR48411:SF1">
    <property type="entry name" value="OS01G0948300 PROTEIN"/>
    <property type="match status" value="1"/>
</dbReference>
<dbReference type="Gene3D" id="3.40.525.10">
    <property type="entry name" value="CRAL-TRIO lipid binding domain"/>
    <property type="match status" value="1"/>
</dbReference>
<dbReference type="CDD" id="cd00170">
    <property type="entry name" value="SEC14"/>
    <property type="match status" value="1"/>
</dbReference>
<dbReference type="InterPro" id="IPR001251">
    <property type="entry name" value="CRAL-TRIO_dom"/>
</dbReference>